<keyword evidence="10" id="KW-1185">Reference proteome</keyword>
<dbReference type="Proteomes" id="UP000004191">
    <property type="component" value="Unassembled WGS sequence"/>
</dbReference>
<evidence type="ECO:0000256" key="6">
    <source>
        <dbReference type="ARBA" id="ARBA00022989"/>
    </source>
</evidence>
<keyword evidence="8" id="KW-0472">Membrane</keyword>
<dbReference type="GO" id="GO:0015450">
    <property type="term" value="F:protein-transporting ATPase activity"/>
    <property type="evidence" value="ECO:0007669"/>
    <property type="project" value="InterPro"/>
</dbReference>
<dbReference type="EMBL" id="AGEI01000021">
    <property type="protein sequence ID" value="EHR33882.1"/>
    <property type="molecule type" value="Genomic_DNA"/>
</dbReference>
<accession>H3NNA7</accession>
<sequence>MKTVFLALLVLSSLGIIIRTFLIEHKAEGKGSLSGQDSNIFGVGATKTKEALLNKIVVVPGVLFLIS</sequence>
<comment type="subcellular location">
    <subcellularLocation>
        <location evidence="1">Membrane</location>
        <topology evidence="1">Multi-pass membrane protein</topology>
    </subcellularLocation>
</comment>
<dbReference type="HOGENOM" id="CLU_094156_6_3_9"/>
<proteinExistence type="inferred from homology"/>
<evidence type="ECO:0000313" key="9">
    <source>
        <dbReference type="EMBL" id="EHR33882.1"/>
    </source>
</evidence>
<name>H3NNA7_9FIRM</name>
<evidence type="ECO:0000256" key="2">
    <source>
        <dbReference type="ARBA" id="ARBA00008445"/>
    </source>
</evidence>
<keyword evidence="3" id="KW-0813">Transport</keyword>
<keyword evidence="6" id="KW-1133">Transmembrane helix</keyword>
<protein>
    <submittedName>
        <fullName evidence="9">Preprotein translocase, SecG subunit</fullName>
    </submittedName>
</protein>
<dbReference type="NCBIfam" id="TIGR00810">
    <property type="entry name" value="secG"/>
    <property type="match status" value="1"/>
</dbReference>
<evidence type="ECO:0000256" key="7">
    <source>
        <dbReference type="ARBA" id="ARBA00023010"/>
    </source>
</evidence>
<evidence type="ECO:0000313" key="10">
    <source>
        <dbReference type="Proteomes" id="UP000004191"/>
    </source>
</evidence>
<dbReference type="GO" id="GO:0009306">
    <property type="term" value="P:protein secretion"/>
    <property type="evidence" value="ECO:0007669"/>
    <property type="project" value="InterPro"/>
</dbReference>
<dbReference type="GeneID" id="96998818"/>
<organism evidence="9 10">
    <name type="scientific">Helcococcus kunzii ATCC 51366</name>
    <dbReference type="NCBI Taxonomy" id="883114"/>
    <lineage>
        <taxon>Bacteria</taxon>
        <taxon>Bacillati</taxon>
        <taxon>Bacillota</taxon>
        <taxon>Tissierellia</taxon>
        <taxon>Tissierellales</taxon>
        <taxon>Peptoniphilaceae</taxon>
        <taxon>Helcococcus</taxon>
    </lineage>
</organism>
<gene>
    <name evidence="9" type="ORF">HMPREF9709_00818</name>
</gene>
<reference evidence="9 10" key="1">
    <citation type="submission" date="2012-01" db="EMBL/GenBank/DDBJ databases">
        <title>The Genome Sequence of Helcococcus kunzii ATCC 51366.</title>
        <authorList>
            <consortium name="The Broad Institute Genome Sequencing Platform"/>
            <person name="Earl A."/>
            <person name="Ward D."/>
            <person name="Feldgarden M."/>
            <person name="Gevers D."/>
            <person name="Huys G."/>
            <person name="Young S.K."/>
            <person name="Zeng Q."/>
            <person name="Gargeya S."/>
            <person name="Fitzgerald M."/>
            <person name="Haas B."/>
            <person name="Abouelleil A."/>
            <person name="Alvarado L."/>
            <person name="Arachchi H.M."/>
            <person name="Berlin A."/>
            <person name="Chapman S.B."/>
            <person name="Gearin G."/>
            <person name="Goldberg J."/>
            <person name="Griggs A."/>
            <person name="Gujja S."/>
            <person name="Hansen M."/>
            <person name="Heiman D."/>
            <person name="Howarth C."/>
            <person name="Larimer J."/>
            <person name="Lui A."/>
            <person name="MacDonald P.J.P."/>
            <person name="McCowen C."/>
            <person name="Montmayeur A."/>
            <person name="Murphy C."/>
            <person name="Neiman D."/>
            <person name="Pearson M."/>
            <person name="Priest M."/>
            <person name="Roberts A."/>
            <person name="Saif S."/>
            <person name="Shea T."/>
            <person name="Sisk P."/>
            <person name="Stolte C."/>
            <person name="Sykes S."/>
            <person name="Wortman J."/>
            <person name="Nusbaum C."/>
            <person name="Birren B."/>
        </authorList>
    </citation>
    <scope>NUCLEOTIDE SEQUENCE [LARGE SCALE GENOMIC DNA]</scope>
    <source>
        <strain evidence="9 10">ATCC 51366</strain>
    </source>
</reference>
<keyword evidence="5" id="KW-0653">Protein transport</keyword>
<dbReference type="RefSeq" id="WP_005398198.1">
    <property type="nucleotide sequence ID" value="NZ_JH601088.1"/>
</dbReference>
<dbReference type="OrthoDB" id="1693009at2"/>
<dbReference type="InterPro" id="IPR004692">
    <property type="entry name" value="SecG"/>
</dbReference>
<evidence type="ECO:0000256" key="8">
    <source>
        <dbReference type="ARBA" id="ARBA00023136"/>
    </source>
</evidence>
<comment type="similarity">
    <text evidence="2">Belongs to the SecG family.</text>
</comment>
<evidence type="ECO:0000256" key="4">
    <source>
        <dbReference type="ARBA" id="ARBA00022692"/>
    </source>
</evidence>
<dbReference type="STRING" id="883114.HMPREF9709_00818"/>
<dbReference type="GO" id="GO:0016020">
    <property type="term" value="C:membrane"/>
    <property type="evidence" value="ECO:0007669"/>
    <property type="project" value="UniProtKB-SubCell"/>
</dbReference>
<evidence type="ECO:0000256" key="1">
    <source>
        <dbReference type="ARBA" id="ARBA00004141"/>
    </source>
</evidence>
<evidence type="ECO:0000256" key="3">
    <source>
        <dbReference type="ARBA" id="ARBA00022448"/>
    </source>
</evidence>
<dbReference type="AlphaFoldDB" id="H3NNA7"/>
<comment type="caution">
    <text evidence="9">The sequence shown here is derived from an EMBL/GenBank/DDBJ whole genome shotgun (WGS) entry which is preliminary data.</text>
</comment>
<keyword evidence="4" id="KW-0812">Transmembrane</keyword>
<evidence type="ECO:0000256" key="5">
    <source>
        <dbReference type="ARBA" id="ARBA00022927"/>
    </source>
</evidence>
<keyword evidence="7" id="KW-0811">Translocation</keyword>